<dbReference type="GO" id="GO:0005737">
    <property type="term" value="C:cytoplasm"/>
    <property type="evidence" value="ECO:0007669"/>
    <property type="project" value="TreeGrafter"/>
</dbReference>
<gene>
    <name evidence="3" type="ORF">HTAM1171_LOCUS1007</name>
</gene>
<dbReference type="GO" id="GO:0051015">
    <property type="term" value="F:actin filament binding"/>
    <property type="evidence" value="ECO:0007669"/>
    <property type="project" value="TreeGrafter"/>
</dbReference>
<keyword evidence="1" id="KW-0677">Repeat</keyword>
<dbReference type="GO" id="GO:0051017">
    <property type="term" value="P:actin filament bundle assembly"/>
    <property type="evidence" value="ECO:0007669"/>
    <property type="project" value="TreeGrafter"/>
</dbReference>
<protein>
    <submittedName>
        <fullName evidence="3">Uncharacterized protein</fullName>
    </submittedName>
</protein>
<dbReference type="SUPFAM" id="SSF48403">
    <property type="entry name" value="Ankyrin repeat"/>
    <property type="match status" value="1"/>
</dbReference>
<dbReference type="Gene3D" id="1.25.40.20">
    <property type="entry name" value="Ankyrin repeat-containing domain"/>
    <property type="match status" value="1"/>
</dbReference>
<dbReference type="InterPro" id="IPR036770">
    <property type="entry name" value="Ankyrin_rpt-contain_sf"/>
</dbReference>
<evidence type="ECO:0000256" key="2">
    <source>
        <dbReference type="ARBA" id="ARBA00023043"/>
    </source>
</evidence>
<dbReference type="InterPro" id="IPR052420">
    <property type="entry name" value="Espin/Espin-like"/>
</dbReference>
<accession>A0A7S2E0Q7</accession>
<organism evidence="3">
    <name type="scientific">Helicotheca tamesis</name>
    <dbReference type="NCBI Taxonomy" id="374047"/>
    <lineage>
        <taxon>Eukaryota</taxon>
        <taxon>Sar</taxon>
        <taxon>Stramenopiles</taxon>
        <taxon>Ochrophyta</taxon>
        <taxon>Bacillariophyta</taxon>
        <taxon>Mediophyceae</taxon>
        <taxon>Lithodesmiophycidae</taxon>
        <taxon>Lithodesmiales</taxon>
        <taxon>Lithodesmiaceae</taxon>
        <taxon>Helicotheca</taxon>
    </lineage>
</organism>
<dbReference type="PANTHER" id="PTHR24153">
    <property type="entry name" value="ESPIN"/>
    <property type="match status" value="1"/>
</dbReference>
<sequence>MLGSFNPFKHNSQPNKIFKLLNLAPCSDEDKDRLDGNAVMIAVQRNPRSTTIKYQFNSCSSTRYPLHQAVTLGANVDVMQAIYNSFPEAIQEKYNGFTVLNLSIESRAPPEVTIFLLSKWPEAVRNIDKHGGTPLHLACHYNAPYEVLLSLLNIWPDAVREENRFGDTPLHCALSKNDFPTLESLLLLIAYYPGALRVKNCFELTPLRCAAGRADVPMNFILLLLEKWPHAIVEEDRRGRTPYDVYRFQRTDYGAYSLEILDVLSVVHHLYSNNNLNNDELKEVMNFFIQMEWWNGVALLLDKHPDFLKYLNVDDFKMFPRLFSIIGRRCTMKTMWNVVCNEVYIIEGV</sequence>
<dbReference type="AlphaFoldDB" id="A0A7S2E0Q7"/>
<evidence type="ECO:0000256" key="1">
    <source>
        <dbReference type="ARBA" id="ARBA00022737"/>
    </source>
</evidence>
<proteinExistence type="predicted"/>
<name>A0A7S2E0Q7_9STRA</name>
<dbReference type="EMBL" id="HBGV01001628">
    <property type="protein sequence ID" value="CAD9469646.1"/>
    <property type="molecule type" value="Transcribed_RNA"/>
</dbReference>
<keyword evidence="2" id="KW-0040">ANK repeat</keyword>
<reference evidence="3" key="1">
    <citation type="submission" date="2021-01" db="EMBL/GenBank/DDBJ databases">
        <authorList>
            <person name="Corre E."/>
            <person name="Pelletier E."/>
            <person name="Niang G."/>
            <person name="Scheremetjew M."/>
            <person name="Finn R."/>
            <person name="Kale V."/>
            <person name="Holt S."/>
            <person name="Cochrane G."/>
            <person name="Meng A."/>
            <person name="Brown T."/>
            <person name="Cohen L."/>
        </authorList>
    </citation>
    <scope>NUCLEOTIDE SEQUENCE</scope>
    <source>
        <strain evidence="3">CCMP826</strain>
    </source>
</reference>
<evidence type="ECO:0000313" key="3">
    <source>
        <dbReference type="EMBL" id="CAD9469646.1"/>
    </source>
</evidence>
<dbReference type="PANTHER" id="PTHR24153:SF8">
    <property type="entry name" value="FORKED, ISOFORM F"/>
    <property type="match status" value="1"/>
</dbReference>